<dbReference type="AlphaFoldDB" id="A0A8H4VGQ3"/>
<dbReference type="Proteomes" id="UP000562929">
    <property type="component" value="Unassembled WGS sequence"/>
</dbReference>
<dbReference type="EMBL" id="JAACLJ010000001">
    <property type="protein sequence ID" value="KAF4595437.1"/>
    <property type="molecule type" value="Genomic_DNA"/>
</dbReference>
<proteinExistence type="predicted"/>
<gene>
    <name evidence="2" type="ORF">GQ602_001050</name>
</gene>
<keyword evidence="3" id="KW-1185">Reference proteome</keyword>
<name>A0A8H4VGQ3_9HYPO</name>
<reference evidence="2 3" key="1">
    <citation type="journal article" date="2020" name="G3 (Bethesda)">
        <title>Genetic Underpinnings of Host Manipulation by Ophiocordyceps as Revealed by Comparative Transcriptomics.</title>
        <authorList>
            <person name="Will I."/>
            <person name="Das B."/>
            <person name="Trinh T."/>
            <person name="Brachmann A."/>
            <person name="Ohm R.A."/>
            <person name="de Bekker C."/>
        </authorList>
    </citation>
    <scope>NUCLEOTIDE SEQUENCE [LARGE SCALE GENOMIC DNA]</scope>
    <source>
        <strain evidence="2 3">EC05</strain>
    </source>
</reference>
<evidence type="ECO:0000313" key="3">
    <source>
        <dbReference type="Proteomes" id="UP000562929"/>
    </source>
</evidence>
<evidence type="ECO:0000313" key="2">
    <source>
        <dbReference type="EMBL" id="KAF4595437.1"/>
    </source>
</evidence>
<keyword evidence="1" id="KW-0732">Signal</keyword>
<organism evidence="2 3">
    <name type="scientific">Ophiocordyceps camponoti-floridani</name>
    <dbReference type="NCBI Taxonomy" id="2030778"/>
    <lineage>
        <taxon>Eukaryota</taxon>
        <taxon>Fungi</taxon>
        <taxon>Dikarya</taxon>
        <taxon>Ascomycota</taxon>
        <taxon>Pezizomycotina</taxon>
        <taxon>Sordariomycetes</taxon>
        <taxon>Hypocreomycetidae</taxon>
        <taxon>Hypocreales</taxon>
        <taxon>Ophiocordycipitaceae</taxon>
        <taxon>Ophiocordyceps</taxon>
    </lineage>
</organism>
<comment type="caution">
    <text evidence="2">The sequence shown here is derived from an EMBL/GenBank/DDBJ whole genome shotgun (WGS) entry which is preliminary data.</text>
</comment>
<feature type="chain" id="PRO_5034270949" evidence="1">
    <location>
        <begin position="17"/>
        <end position="73"/>
    </location>
</feature>
<feature type="signal peptide" evidence="1">
    <location>
        <begin position="1"/>
        <end position="16"/>
    </location>
</feature>
<protein>
    <submittedName>
        <fullName evidence="2">Uncharacterized protein</fullName>
    </submittedName>
</protein>
<sequence>MKVFAILALFCASAAAGECKKGLLYCGHTLEFLGISDQCALNAKLKRITDYENHLFECRGPGSAKLIRLLDYS</sequence>
<accession>A0A8H4VGQ3</accession>
<evidence type="ECO:0000256" key="1">
    <source>
        <dbReference type="SAM" id="SignalP"/>
    </source>
</evidence>